<dbReference type="GO" id="GO:0019344">
    <property type="term" value="P:cysteine biosynthetic process"/>
    <property type="evidence" value="ECO:0007669"/>
    <property type="project" value="TreeGrafter"/>
</dbReference>
<dbReference type="Pfam" id="PF03466">
    <property type="entry name" value="LysR_substrate"/>
    <property type="match status" value="1"/>
</dbReference>
<keyword evidence="7" id="KW-1185">Reference proteome</keyword>
<dbReference type="InterPro" id="IPR000847">
    <property type="entry name" value="LysR_HTH_N"/>
</dbReference>
<dbReference type="Gene3D" id="1.10.10.10">
    <property type="entry name" value="Winged helix-like DNA-binding domain superfamily/Winged helix DNA-binding domain"/>
    <property type="match status" value="1"/>
</dbReference>
<name>D8K7T1_NITWC</name>
<keyword evidence="2" id="KW-0805">Transcription regulation</keyword>
<dbReference type="HOGENOM" id="CLU_039613_6_2_6"/>
<evidence type="ECO:0000256" key="1">
    <source>
        <dbReference type="ARBA" id="ARBA00009437"/>
    </source>
</evidence>
<evidence type="ECO:0000256" key="4">
    <source>
        <dbReference type="ARBA" id="ARBA00023163"/>
    </source>
</evidence>
<protein>
    <submittedName>
        <fullName evidence="6">Transcriptional regulator, LysR family</fullName>
    </submittedName>
</protein>
<dbReference type="InterPro" id="IPR005119">
    <property type="entry name" value="LysR_subst-bd"/>
</dbReference>
<comment type="similarity">
    <text evidence="1">Belongs to the LysR transcriptional regulatory family.</text>
</comment>
<dbReference type="GO" id="GO:0000976">
    <property type="term" value="F:transcription cis-regulatory region binding"/>
    <property type="evidence" value="ECO:0007669"/>
    <property type="project" value="TreeGrafter"/>
</dbReference>
<evidence type="ECO:0000256" key="3">
    <source>
        <dbReference type="ARBA" id="ARBA00023125"/>
    </source>
</evidence>
<dbReference type="PROSITE" id="PS50931">
    <property type="entry name" value="HTH_LYSR"/>
    <property type="match status" value="1"/>
</dbReference>
<evidence type="ECO:0000256" key="2">
    <source>
        <dbReference type="ARBA" id="ARBA00023015"/>
    </source>
</evidence>
<organism evidence="6 7">
    <name type="scientific">Nitrosococcus watsoni (strain C-113)</name>
    <dbReference type="NCBI Taxonomy" id="105559"/>
    <lineage>
        <taxon>Bacteria</taxon>
        <taxon>Pseudomonadati</taxon>
        <taxon>Pseudomonadota</taxon>
        <taxon>Gammaproteobacteria</taxon>
        <taxon>Chromatiales</taxon>
        <taxon>Chromatiaceae</taxon>
        <taxon>Nitrosococcus</taxon>
    </lineage>
</organism>
<dbReference type="AlphaFoldDB" id="D8K7T1"/>
<dbReference type="InterPro" id="IPR036388">
    <property type="entry name" value="WH-like_DNA-bd_sf"/>
</dbReference>
<dbReference type="InterPro" id="IPR037423">
    <property type="entry name" value="CysB_PBP2"/>
</dbReference>
<evidence type="ECO:0000259" key="5">
    <source>
        <dbReference type="PROSITE" id="PS50931"/>
    </source>
</evidence>
<dbReference type="PANTHER" id="PTHR30126:SF6">
    <property type="entry name" value="HTH-TYPE TRANSCRIPTIONAL REGULATOR CYSB-RELATED"/>
    <property type="match status" value="1"/>
</dbReference>
<reference evidence="6 7" key="1">
    <citation type="submission" date="2010-06" db="EMBL/GenBank/DDBJ databases">
        <title>Complete sequence of chromosome of Nitrosococcus watsoni C-113.</title>
        <authorList>
            <consortium name="US DOE Joint Genome Institute"/>
            <person name="Lucas S."/>
            <person name="Copeland A."/>
            <person name="Lapidus A."/>
            <person name="Cheng J.-F."/>
            <person name="Bruce D."/>
            <person name="Goodwin L."/>
            <person name="Pitluck S."/>
            <person name="Malfatti S.A."/>
            <person name="Chain P.S.G."/>
            <person name="Land M."/>
            <person name="Hauser L."/>
            <person name="Kyrpides N."/>
            <person name="Ivanova N."/>
            <person name="Cambell M.A."/>
            <person name="Heidelberg J.F."/>
            <person name="Klotz M.G."/>
            <person name="Woyke T."/>
        </authorList>
    </citation>
    <scope>NUCLEOTIDE SEQUENCE [LARGE SCALE GENOMIC DNA]</scope>
    <source>
        <strain evidence="6 7">C-113</strain>
    </source>
</reference>
<dbReference type="PANTHER" id="PTHR30126">
    <property type="entry name" value="HTH-TYPE TRANSCRIPTIONAL REGULATOR"/>
    <property type="match status" value="1"/>
</dbReference>
<evidence type="ECO:0000313" key="7">
    <source>
        <dbReference type="Proteomes" id="UP000000393"/>
    </source>
</evidence>
<dbReference type="PRINTS" id="PR00039">
    <property type="entry name" value="HTHLYSR"/>
</dbReference>
<gene>
    <name evidence="6" type="ordered locus">Nwat_2125</name>
</gene>
<dbReference type="NCBIfam" id="NF009327">
    <property type="entry name" value="PRK12684.1"/>
    <property type="match status" value="1"/>
</dbReference>
<dbReference type="STRING" id="105559.Nwat_2125"/>
<accession>D8K7T1</accession>
<dbReference type="KEGG" id="nwa:Nwat_2125"/>
<proteinExistence type="inferred from homology"/>
<dbReference type="EMBL" id="CP002086">
    <property type="protein sequence ID" value="ADJ28958.1"/>
    <property type="molecule type" value="Genomic_DNA"/>
</dbReference>
<dbReference type="Proteomes" id="UP000000393">
    <property type="component" value="Chromosome"/>
</dbReference>
<dbReference type="NCBIfam" id="NF009326">
    <property type="entry name" value="PRK12681.1"/>
    <property type="match status" value="1"/>
</dbReference>
<dbReference type="SUPFAM" id="SSF53850">
    <property type="entry name" value="Periplasmic binding protein-like II"/>
    <property type="match status" value="1"/>
</dbReference>
<sequence length="310" mass="34397">MKTAMKLQQLYFVYEVSRQGYNVSAAAEALHATQPGVSNRIHQLEQELGVPIFERHGKRLTGMTPAGSAILKMIERILREVENIKQVSAEATDEHQGILSIATTHTQARYVLPPVIKAFRDRYPQVRLRMFQGTPRQIAEMAAAGTVDLAIATEAIELFEDLIMLPCYEWNRSVVVPPTHPLLACQPLTLEAVAEYPIVTYVFGFTGRSKLDNAFTSKNLVPNVILTATDADVIKTYLHLGLGIGIIASMAFDPDQDAPLKAINASHLFEPSTTHLGIRRGAYLRGYIYAFIELFSPRLTRQIVDAAVHA</sequence>
<dbReference type="Gene3D" id="3.40.190.10">
    <property type="entry name" value="Periplasmic binding protein-like II"/>
    <property type="match status" value="2"/>
</dbReference>
<dbReference type="GO" id="GO:0003700">
    <property type="term" value="F:DNA-binding transcription factor activity"/>
    <property type="evidence" value="ECO:0007669"/>
    <property type="project" value="InterPro"/>
</dbReference>
<dbReference type="SUPFAM" id="SSF46785">
    <property type="entry name" value="Winged helix' DNA-binding domain"/>
    <property type="match status" value="1"/>
</dbReference>
<dbReference type="InterPro" id="IPR036390">
    <property type="entry name" value="WH_DNA-bd_sf"/>
</dbReference>
<feature type="domain" description="HTH lysR-type" evidence="5">
    <location>
        <begin position="5"/>
        <end position="63"/>
    </location>
</feature>
<keyword evidence="4" id="KW-0804">Transcription</keyword>
<dbReference type="Pfam" id="PF00126">
    <property type="entry name" value="HTH_1"/>
    <property type="match status" value="1"/>
</dbReference>
<dbReference type="CDD" id="cd08413">
    <property type="entry name" value="PBP2_CysB_like"/>
    <property type="match status" value="1"/>
</dbReference>
<dbReference type="eggNOG" id="COG0583">
    <property type="taxonomic scope" value="Bacteria"/>
</dbReference>
<evidence type="ECO:0000313" key="6">
    <source>
        <dbReference type="EMBL" id="ADJ28958.1"/>
    </source>
</evidence>
<keyword evidence="3" id="KW-0238">DNA-binding</keyword>